<keyword evidence="1 4" id="KW-0489">Methyltransferase</keyword>
<evidence type="ECO:0000256" key="2">
    <source>
        <dbReference type="ARBA" id="ARBA00022679"/>
    </source>
</evidence>
<evidence type="ECO:0000256" key="3">
    <source>
        <dbReference type="ARBA" id="ARBA00022691"/>
    </source>
</evidence>
<dbReference type="PANTHER" id="PTHR10509">
    <property type="entry name" value="O-METHYLTRANSFERASE-RELATED"/>
    <property type="match status" value="1"/>
</dbReference>
<dbReference type="SUPFAM" id="SSF53335">
    <property type="entry name" value="S-adenosyl-L-methionine-dependent methyltransferases"/>
    <property type="match status" value="1"/>
</dbReference>
<sequence length="207" mass="23565">MSLDDYILQHITPEDPYLHDLYRATNLELLRPRMASGHLQGSLLRMLVNIAQPKHILEVGTFSGYATLCMAAALPEGGRITTFEINDEQEEFTRPWFDGSPYADRIEFVIGDVLDILPTRNDTFDMAYVDGNKRQYIDYYDLILPRLTSGGLFIADNTLWNGNVNDPAHHDAQTQAIRDFNDRVANDPQVETIILPIRDGLTLVRKK</sequence>
<dbReference type="CDD" id="cd02440">
    <property type="entry name" value="AdoMet_MTases"/>
    <property type="match status" value="1"/>
</dbReference>
<dbReference type="GO" id="GO:0008757">
    <property type="term" value="F:S-adenosylmethionine-dependent methyltransferase activity"/>
    <property type="evidence" value="ECO:0007669"/>
    <property type="project" value="TreeGrafter"/>
</dbReference>
<dbReference type="OrthoDB" id="9799672at2"/>
<protein>
    <submittedName>
        <fullName evidence="4">O-methyltransferase</fullName>
    </submittedName>
</protein>
<accession>A0A5P8E9S1</accession>
<dbReference type="InterPro" id="IPR002935">
    <property type="entry name" value="SAM_O-MeTrfase"/>
</dbReference>
<dbReference type="Gene3D" id="3.40.50.150">
    <property type="entry name" value="Vaccinia Virus protein VP39"/>
    <property type="match status" value="1"/>
</dbReference>
<keyword evidence="3" id="KW-0949">S-adenosyl-L-methionine</keyword>
<dbReference type="InterPro" id="IPR029063">
    <property type="entry name" value="SAM-dependent_MTases_sf"/>
</dbReference>
<evidence type="ECO:0000313" key="5">
    <source>
        <dbReference type="Proteomes" id="UP000249375"/>
    </source>
</evidence>
<dbReference type="GO" id="GO:0008171">
    <property type="term" value="F:O-methyltransferase activity"/>
    <property type="evidence" value="ECO:0007669"/>
    <property type="project" value="InterPro"/>
</dbReference>
<dbReference type="GO" id="GO:0032259">
    <property type="term" value="P:methylation"/>
    <property type="evidence" value="ECO:0007669"/>
    <property type="project" value="UniProtKB-KW"/>
</dbReference>
<reference evidence="4 5" key="1">
    <citation type="submission" date="2018-11" db="EMBL/GenBank/DDBJ databases">
        <authorList>
            <person name="Na S.W."/>
            <person name="Baik M."/>
        </authorList>
    </citation>
    <scope>NUCLEOTIDE SEQUENCE [LARGE SCALE GENOMIC DNA]</scope>
    <source>
        <strain evidence="4 5">E39</strain>
    </source>
</reference>
<keyword evidence="5" id="KW-1185">Reference proteome</keyword>
<dbReference type="RefSeq" id="WP_111899199.1">
    <property type="nucleotide sequence ID" value="NZ_CP033459.1"/>
</dbReference>
<dbReference type="InterPro" id="IPR050362">
    <property type="entry name" value="Cation-dep_OMT"/>
</dbReference>
<gene>
    <name evidence="4" type="ORF">C7Y71_006145</name>
</gene>
<dbReference type="Proteomes" id="UP000249375">
    <property type="component" value="Chromosome"/>
</dbReference>
<keyword evidence="2 4" id="KW-0808">Transferase</keyword>
<dbReference type="EMBL" id="CP033459">
    <property type="protein sequence ID" value="QFQ13739.1"/>
    <property type="molecule type" value="Genomic_DNA"/>
</dbReference>
<name>A0A5P8E9S1_9BACT</name>
<proteinExistence type="predicted"/>
<dbReference type="KEGG" id="alq:C7Y71_006145"/>
<dbReference type="Pfam" id="PF01596">
    <property type="entry name" value="Methyltransf_3"/>
    <property type="match status" value="1"/>
</dbReference>
<evidence type="ECO:0000313" key="4">
    <source>
        <dbReference type="EMBL" id="QFQ13739.1"/>
    </source>
</evidence>
<dbReference type="PROSITE" id="PS51682">
    <property type="entry name" value="SAM_OMT_I"/>
    <property type="match status" value="1"/>
</dbReference>
<dbReference type="PANTHER" id="PTHR10509:SF14">
    <property type="entry name" value="CAFFEOYL-COA O-METHYLTRANSFERASE 3-RELATED"/>
    <property type="match status" value="1"/>
</dbReference>
<organism evidence="4 5">
    <name type="scientific">Pseudoprevotella muciniphila</name>
    <dbReference type="NCBI Taxonomy" id="2133944"/>
    <lineage>
        <taxon>Bacteria</taxon>
        <taxon>Pseudomonadati</taxon>
        <taxon>Bacteroidota</taxon>
        <taxon>Bacteroidia</taxon>
        <taxon>Bacteroidales</taxon>
        <taxon>Prevotellaceae</taxon>
        <taxon>Pseudoprevotella</taxon>
    </lineage>
</organism>
<dbReference type="AlphaFoldDB" id="A0A5P8E9S1"/>
<evidence type="ECO:0000256" key="1">
    <source>
        <dbReference type="ARBA" id="ARBA00022603"/>
    </source>
</evidence>